<feature type="domain" description="Peptidase M24" evidence="1">
    <location>
        <begin position="2"/>
        <end position="74"/>
    </location>
</feature>
<proteinExistence type="predicted"/>
<comment type="caution">
    <text evidence="2">The sequence shown here is derived from an EMBL/GenBank/DDBJ whole genome shotgun (WGS) entry which is preliminary data.</text>
</comment>
<dbReference type="Pfam" id="PF00557">
    <property type="entry name" value="Peptidase_M24"/>
    <property type="match status" value="1"/>
</dbReference>
<protein>
    <submittedName>
        <fullName evidence="2">Xaa-Pro dipeptidase</fullName>
        <ecNumber evidence="2">3.4.13.9</ecNumber>
    </submittedName>
</protein>
<dbReference type="Gene3D" id="3.90.230.10">
    <property type="entry name" value="Creatinase/methionine aminopeptidase superfamily"/>
    <property type="match status" value="1"/>
</dbReference>
<keyword evidence="2" id="KW-0378">Hydrolase</keyword>
<reference evidence="2" key="1">
    <citation type="submission" date="2019-08" db="EMBL/GenBank/DDBJ databases">
        <authorList>
            <person name="Kucharzyk K."/>
            <person name="Murdoch R.W."/>
            <person name="Higgins S."/>
            <person name="Loffler F."/>
        </authorList>
    </citation>
    <scope>NUCLEOTIDE SEQUENCE</scope>
</reference>
<organism evidence="2">
    <name type="scientific">bioreactor metagenome</name>
    <dbReference type="NCBI Taxonomy" id="1076179"/>
    <lineage>
        <taxon>unclassified sequences</taxon>
        <taxon>metagenomes</taxon>
        <taxon>ecological metagenomes</taxon>
    </lineage>
</organism>
<sequence>MDRATRQFFKNNDIEQHWRHHTGHCLGSGMHETPVLDIGDDHPLLSGMCFSVEPGIYVQGVGGFRLSDTVVIREHGIERITYFSRELADMVIDC</sequence>
<dbReference type="InterPro" id="IPR000994">
    <property type="entry name" value="Pept_M24"/>
</dbReference>
<accession>A0A645EVF6</accession>
<dbReference type="GO" id="GO:0102009">
    <property type="term" value="F:proline dipeptidase activity"/>
    <property type="evidence" value="ECO:0007669"/>
    <property type="project" value="UniProtKB-EC"/>
</dbReference>
<dbReference type="PANTHER" id="PTHR46112">
    <property type="entry name" value="AMINOPEPTIDASE"/>
    <property type="match status" value="1"/>
</dbReference>
<evidence type="ECO:0000313" key="2">
    <source>
        <dbReference type="EMBL" id="MPN05430.1"/>
    </source>
</evidence>
<gene>
    <name evidence="2" type="primary">pepQ_2</name>
    <name evidence="2" type="ORF">SDC9_152680</name>
</gene>
<dbReference type="EC" id="3.4.13.9" evidence="2"/>
<dbReference type="EMBL" id="VSSQ01051342">
    <property type="protein sequence ID" value="MPN05430.1"/>
    <property type="molecule type" value="Genomic_DNA"/>
</dbReference>
<dbReference type="InterPro" id="IPR050659">
    <property type="entry name" value="Peptidase_M24B"/>
</dbReference>
<dbReference type="AlphaFoldDB" id="A0A645EVF6"/>
<name>A0A645EVF6_9ZZZZ</name>
<keyword evidence="2" id="KW-0224">Dipeptidase</keyword>
<dbReference type="PANTHER" id="PTHR46112:SF2">
    <property type="entry name" value="XAA-PRO AMINOPEPTIDASE P-RELATED"/>
    <property type="match status" value="1"/>
</dbReference>
<dbReference type="InterPro" id="IPR036005">
    <property type="entry name" value="Creatinase/aminopeptidase-like"/>
</dbReference>
<keyword evidence="2" id="KW-0645">Protease</keyword>
<evidence type="ECO:0000259" key="1">
    <source>
        <dbReference type="Pfam" id="PF00557"/>
    </source>
</evidence>
<dbReference type="SUPFAM" id="SSF55920">
    <property type="entry name" value="Creatinase/aminopeptidase"/>
    <property type="match status" value="1"/>
</dbReference>